<feature type="signal peptide" evidence="7">
    <location>
        <begin position="1"/>
        <end position="21"/>
    </location>
</feature>
<evidence type="ECO:0000313" key="10">
    <source>
        <dbReference type="Proteomes" id="UP000570474"/>
    </source>
</evidence>
<dbReference type="CDD" id="cd08983">
    <property type="entry name" value="GH43_Bt3655-like"/>
    <property type="match status" value="1"/>
</dbReference>
<dbReference type="SUPFAM" id="SSF75005">
    <property type="entry name" value="Arabinanase/levansucrase/invertase"/>
    <property type="match status" value="2"/>
</dbReference>
<keyword evidence="3 9" id="KW-0378">Hydrolase</keyword>
<dbReference type="InterPro" id="IPR023296">
    <property type="entry name" value="Glyco_hydro_beta-prop_sf"/>
</dbReference>
<evidence type="ECO:0000256" key="2">
    <source>
        <dbReference type="ARBA" id="ARBA00009865"/>
    </source>
</evidence>
<feature type="domain" description="F5/8 type C" evidence="8">
    <location>
        <begin position="648"/>
        <end position="780"/>
    </location>
</feature>
<dbReference type="Gene3D" id="2.60.120.260">
    <property type="entry name" value="Galactose-binding domain-like"/>
    <property type="match status" value="1"/>
</dbReference>
<evidence type="ECO:0000256" key="3">
    <source>
        <dbReference type="ARBA" id="ARBA00022801"/>
    </source>
</evidence>
<dbReference type="Pfam" id="PF04616">
    <property type="entry name" value="Glyco_hydro_43"/>
    <property type="match status" value="2"/>
</dbReference>
<dbReference type="GO" id="GO:0004553">
    <property type="term" value="F:hydrolase activity, hydrolyzing O-glycosyl compounds"/>
    <property type="evidence" value="ECO:0007669"/>
    <property type="project" value="InterPro"/>
</dbReference>
<dbReference type="InterPro" id="IPR006710">
    <property type="entry name" value="Glyco_hydro_43"/>
</dbReference>
<dbReference type="Proteomes" id="UP000570474">
    <property type="component" value="Unassembled WGS sequence"/>
</dbReference>
<dbReference type="InterPro" id="IPR050727">
    <property type="entry name" value="GH43_arabinanases"/>
</dbReference>
<evidence type="ECO:0000256" key="5">
    <source>
        <dbReference type="PIRSR" id="PIRSR606710-1"/>
    </source>
</evidence>
<protein>
    <submittedName>
        <fullName evidence="9">Family 43 glycosylhydrolase</fullName>
    </submittedName>
</protein>
<dbReference type="GO" id="GO:0005975">
    <property type="term" value="P:carbohydrate metabolic process"/>
    <property type="evidence" value="ECO:0007669"/>
    <property type="project" value="InterPro"/>
</dbReference>
<evidence type="ECO:0000256" key="1">
    <source>
        <dbReference type="ARBA" id="ARBA00004834"/>
    </source>
</evidence>
<feature type="site" description="Important for catalytic activity, responsible for pKa modulation of the active site Glu and correct orientation of both the proton donor and substrate" evidence="6">
    <location>
        <position position="475"/>
    </location>
</feature>
<feature type="active site" description="Proton acceptor" evidence="5">
    <location>
        <position position="354"/>
    </location>
</feature>
<feature type="chain" id="PRO_5032697020" evidence="7">
    <location>
        <begin position="22"/>
        <end position="780"/>
    </location>
</feature>
<dbReference type="Gene3D" id="2.115.10.20">
    <property type="entry name" value="Glycosyl hydrolase domain, family 43"/>
    <property type="match status" value="3"/>
</dbReference>
<gene>
    <name evidence="9" type="ORF">HGH92_31185</name>
</gene>
<evidence type="ECO:0000259" key="8">
    <source>
        <dbReference type="PROSITE" id="PS50022"/>
    </source>
</evidence>
<sequence>MKIVKTLIPIAILLFISVAYAVAKDTTGILHQHKIDLKAKQFFLFSYFTGQAGGAHLALSTDGLHWTQLNAGRPVITPQVGSEKLMRDPSIHHGRDGVYRMVWTSGWKGKDIGYAASSDLIHWSEQKTIEVGKGIDSINNCWAPEIYFNELKGEYMVYLSSNIGPWKKAGSEGRIYYVTTKDFKIFSEPKILFRNGFPAGGAPGNNGPIDAFIFRDKNKYLLFYKKDDNSRVPNVYYRTGKTPEGGWGKESGPIRPSTGDEGPSVVKIGDRYCMFTDPFESDYAYVFISKDLKDWQREVTDLKMSHGTVLEISRETAIQLLRHDSTVNDDTNSKALLQRQNPFGHALVPDMIADASIQEINGTFYCYATTDGYDQGLKTSGPPVVWKSKDFVHWRFSGTYFPAAVGQKYWAPSKAIAADGVYYIYPTVNGFIYPAVAASPDGPFKLAKGVDSFSATFTPATLLQSKDPRGPAGIDAEVFIDDNGQPYIFWQRRFAAKLQRSMTAIDTASVIQIATKRPGYSEGPIFFKRKGIYYYLYTLGGDEKYQYAYGMSRTSPLGPFEFPANDIIATTSYERQIFGPGHGCVFNVPGTDNYYFAYLEFGRGSTNRQTYVNKLEFNEDGTIRPVDLTLDGTGALHPLPPEKEIDVISSKASSVRSDMIIKPNKDSLFKRTESFSPQFAFDHANGSRWMAAAEDATPWMLADLGQLQPVKRSEVYFVRPTAGHAYTLEYSADGKVWKPCGGHRQVMVQSPHTDNLNIKARYLRVKILHGLNGIWEWHIY</sequence>
<name>A0A847S1H0_9BACT</name>
<evidence type="ECO:0000313" key="9">
    <source>
        <dbReference type="EMBL" id="NLR68806.1"/>
    </source>
</evidence>
<dbReference type="InterPro" id="IPR008979">
    <property type="entry name" value="Galactose-bd-like_sf"/>
</dbReference>
<feature type="active site" description="Proton donor" evidence="5">
    <location>
        <position position="522"/>
    </location>
</feature>
<dbReference type="InterPro" id="IPR000421">
    <property type="entry name" value="FA58C"/>
</dbReference>
<accession>A0A847S1H0</accession>
<dbReference type="Pfam" id="PF00754">
    <property type="entry name" value="F5_F8_type_C"/>
    <property type="match status" value="1"/>
</dbReference>
<keyword evidence="7" id="KW-0732">Signal</keyword>
<dbReference type="CDD" id="cd18608">
    <property type="entry name" value="GH43_F5-8_typeC-like"/>
    <property type="match status" value="1"/>
</dbReference>
<dbReference type="EMBL" id="JABAIA010000004">
    <property type="protein sequence ID" value="NLR68806.1"/>
    <property type="molecule type" value="Genomic_DNA"/>
</dbReference>
<organism evidence="9 10">
    <name type="scientific">Chitinophaga varians</name>
    <dbReference type="NCBI Taxonomy" id="2202339"/>
    <lineage>
        <taxon>Bacteria</taxon>
        <taxon>Pseudomonadati</taxon>
        <taxon>Bacteroidota</taxon>
        <taxon>Chitinophagia</taxon>
        <taxon>Chitinophagales</taxon>
        <taxon>Chitinophagaceae</taxon>
        <taxon>Chitinophaga</taxon>
    </lineage>
</organism>
<comment type="similarity">
    <text evidence="2">Belongs to the glycosyl hydrolase 43 family.</text>
</comment>
<dbReference type="PANTHER" id="PTHR43301">
    <property type="entry name" value="ARABINAN ENDO-1,5-ALPHA-L-ARABINOSIDASE"/>
    <property type="match status" value="1"/>
</dbReference>
<keyword evidence="4" id="KW-0326">Glycosidase</keyword>
<dbReference type="PROSITE" id="PS50022">
    <property type="entry name" value="FA58C_3"/>
    <property type="match status" value="1"/>
</dbReference>
<comment type="caution">
    <text evidence="9">The sequence shown here is derived from an EMBL/GenBank/DDBJ whole genome shotgun (WGS) entry which is preliminary data.</text>
</comment>
<comment type="pathway">
    <text evidence="1">Glycan metabolism; L-arabinan degradation.</text>
</comment>
<evidence type="ECO:0000256" key="6">
    <source>
        <dbReference type="PIRSR" id="PIRSR606710-2"/>
    </source>
</evidence>
<proteinExistence type="inferred from homology"/>
<dbReference type="PANTHER" id="PTHR43301:SF3">
    <property type="entry name" value="ARABINAN ENDO-1,5-ALPHA-L-ARABINOSIDASE A-RELATED"/>
    <property type="match status" value="1"/>
</dbReference>
<keyword evidence="10" id="KW-1185">Reference proteome</keyword>
<dbReference type="AlphaFoldDB" id="A0A847S1H0"/>
<dbReference type="SUPFAM" id="SSF49785">
    <property type="entry name" value="Galactose-binding domain-like"/>
    <property type="match status" value="1"/>
</dbReference>
<evidence type="ECO:0000256" key="7">
    <source>
        <dbReference type="SAM" id="SignalP"/>
    </source>
</evidence>
<evidence type="ECO:0000256" key="4">
    <source>
        <dbReference type="ARBA" id="ARBA00023295"/>
    </source>
</evidence>
<reference evidence="9 10" key="1">
    <citation type="submission" date="2020-04" db="EMBL/GenBank/DDBJ databases">
        <authorList>
            <person name="Yin C."/>
        </authorList>
    </citation>
    <scope>NUCLEOTIDE SEQUENCE [LARGE SCALE GENOMIC DNA]</scope>
    <source>
        <strain evidence="9 10">Ae27</strain>
    </source>
</reference>
<dbReference type="RefSeq" id="WP_168874760.1">
    <property type="nucleotide sequence ID" value="NZ_JABAIA010000004.1"/>
</dbReference>